<sequence>MRVSRGVNMSVLAPSIGIWWRIIESYGLDPDPYFRAEGLDVVWPIEPGTRVAYDAIDRARAHAARDTGDPDFGLRTAALVHPSHIGALGYAVLASSSLLNSFQRMHRFIRVVNDDSHFDIEDRGNTFVVSLSVNKPSANARVRDDGMMAYAVALSRLNAGPETNPSHVSFSLDRPADIQAYDALFRCPVHFGSEHNEIGFSKKDAERQLPSANPVLAQMHDRIVIRRLASLDRDNIPNRARAAIMAQLPSGHISDETVASALNMTSRTLNRKLKVEGLSFRSILQDVRQDLARQYIEDASLTLTEITFLLGFSEMSSFSRAFKNWTGQSPSAARAADDEG</sequence>
<dbReference type="SMART" id="SM00342">
    <property type="entry name" value="HTH_ARAC"/>
    <property type="match status" value="1"/>
</dbReference>
<dbReference type="Gene3D" id="1.10.10.60">
    <property type="entry name" value="Homeodomain-like"/>
    <property type="match status" value="1"/>
</dbReference>
<dbReference type="EMBL" id="VYXP01000005">
    <property type="protein sequence ID" value="KAA9131473.1"/>
    <property type="molecule type" value="Genomic_DNA"/>
</dbReference>
<feature type="domain" description="HTH araC/xylS-type" evidence="4">
    <location>
        <begin position="238"/>
        <end position="336"/>
    </location>
</feature>
<keyword evidence="6" id="KW-1185">Reference proteome</keyword>
<keyword evidence="2" id="KW-0238">DNA-binding</keyword>
<dbReference type="Pfam" id="PF12625">
    <property type="entry name" value="Arabinose_bd"/>
    <property type="match status" value="1"/>
</dbReference>
<dbReference type="PANTHER" id="PTHR47894">
    <property type="entry name" value="HTH-TYPE TRANSCRIPTIONAL REGULATOR GADX"/>
    <property type="match status" value="1"/>
</dbReference>
<dbReference type="InterPro" id="IPR032687">
    <property type="entry name" value="AraC-type_N"/>
</dbReference>
<dbReference type="PANTHER" id="PTHR47894:SF1">
    <property type="entry name" value="HTH-TYPE TRANSCRIPTIONAL REGULATOR VQSM"/>
    <property type="match status" value="1"/>
</dbReference>
<protein>
    <submittedName>
        <fullName evidence="5">AraC family transcriptional regulator</fullName>
    </submittedName>
</protein>
<gene>
    <name evidence="5" type="ORF">F3N42_09140</name>
</gene>
<evidence type="ECO:0000256" key="3">
    <source>
        <dbReference type="ARBA" id="ARBA00023163"/>
    </source>
</evidence>
<comment type="caution">
    <text evidence="5">The sequence shown here is derived from an EMBL/GenBank/DDBJ whole genome shotgun (WGS) entry which is preliminary data.</text>
</comment>
<evidence type="ECO:0000256" key="1">
    <source>
        <dbReference type="ARBA" id="ARBA00023015"/>
    </source>
</evidence>
<dbReference type="GO" id="GO:0000976">
    <property type="term" value="F:transcription cis-regulatory region binding"/>
    <property type="evidence" value="ECO:0007669"/>
    <property type="project" value="TreeGrafter"/>
</dbReference>
<name>A0A5N0T8W2_9GAMM</name>
<dbReference type="SUPFAM" id="SSF46689">
    <property type="entry name" value="Homeodomain-like"/>
    <property type="match status" value="1"/>
</dbReference>
<evidence type="ECO:0000256" key="2">
    <source>
        <dbReference type="ARBA" id="ARBA00023125"/>
    </source>
</evidence>
<proteinExistence type="predicted"/>
<dbReference type="Pfam" id="PF12833">
    <property type="entry name" value="HTH_18"/>
    <property type="match status" value="1"/>
</dbReference>
<reference evidence="5 6" key="1">
    <citation type="submission" date="2019-09" db="EMBL/GenBank/DDBJ databases">
        <title>Wenzhouxiangella sp. Genome sequencing and assembly.</title>
        <authorList>
            <person name="Zhang R."/>
        </authorList>
    </citation>
    <scope>NUCLEOTIDE SEQUENCE [LARGE SCALE GENOMIC DNA]</scope>
    <source>
        <strain evidence="5 6">W260</strain>
    </source>
</reference>
<evidence type="ECO:0000313" key="5">
    <source>
        <dbReference type="EMBL" id="KAA9131473.1"/>
    </source>
</evidence>
<dbReference type="AlphaFoldDB" id="A0A5N0T8W2"/>
<keyword evidence="3" id="KW-0804">Transcription</keyword>
<dbReference type="InterPro" id="IPR009057">
    <property type="entry name" value="Homeodomain-like_sf"/>
</dbReference>
<dbReference type="PROSITE" id="PS01124">
    <property type="entry name" value="HTH_ARAC_FAMILY_2"/>
    <property type="match status" value="1"/>
</dbReference>
<dbReference type="InterPro" id="IPR018060">
    <property type="entry name" value="HTH_AraC"/>
</dbReference>
<dbReference type="GO" id="GO:0003700">
    <property type="term" value="F:DNA-binding transcription factor activity"/>
    <property type="evidence" value="ECO:0007669"/>
    <property type="project" value="InterPro"/>
</dbReference>
<evidence type="ECO:0000313" key="6">
    <source>
        <dbReference type="Proteomes" id="UP000325372"/>
    </source>
</evidence>
<accession>A0A5N0T8W2</accession>
<evidence type="ECO:0000259" key="4">
    <source>
        <dbReference type="PROSITE" id="PS01124"/>
    </source>
</evidence>
<dbReference type="GO" id="GO:0005829">
    <property type="term" value="C:cytosol"/>
    <property type="evidence" value="ECO:0007669"/>
    <property type="project" value="TreeGrafter"/>
</dbReference>
<keyword evidence="1" id="KW-0805">Transcription regulation</keyword>
<organism evidence="5 6">
    <name type="scientific">Marinihelvus fidelis</name>
    <dbReference type="NCBI Taxonomy" id="2613842"/>
    <lineage>
        <taxon>Bacteria</taxon>
        <taxon>Pseudomonadati</taxon>
        <taxon>Pseudomonadota</taxon>
        <taxon>Gammaproteobacteria</taxon>
        <taxon>Chromatiales</taxon>
        <taxon>Wenzhouxiangellaceae</taxon>
        <taxon>Marinihelvus</taxon>
    </lineage>
</organism>
<dbReference type="Proteomes" id="UP000325372">
    <property type="component" value="Unassembled WGS sequence"/>
</dbReference>